<dbReference type="HOGENOM" id="CLU_004121_1_7_4"/>
<reference evidence="7" key="1">
    <citation type="submission" date="2009-07" db="EMBL/GenBank/DDBJ databases">
        <title>Complete sequence of chromosome of Methylovorus sp. SIP3-4.</title>
        <authorList>
            <person name="Lucas S."/>
            <person name="Copeland A."/>
            <person name="Lapidus A."/>
            <person name="Glavina del Rio T."/>
            <person name="Tice H."/>
            <person name="Bruce D."/>
            <person name="Goodwin L."/>
            <person name="Pitluck S."/>
            <person name="Clum A."/>
            <person name="Larimer F."/>
            <person name="Land M."/>
            <person name="Hauser L."/>
            <person name="Kyrpides N."/>
            <person name="Mikhailova N."/>
            <person name="Kayluzhnaya M."/>
            <person name="Chistoserdova L."/>
        </authorList>
    </citation>
    <scope>NUCLEOTIDE SEQUENCE [LARGE SCALE GENOMIC DNA]</scope>
    <source>
        <strain evidence="7">SIP3-4</strain>
    </source>
</reference>
<dbReference type="SUPFAM" id="SSF69349">
    <property type="entry name" value="Phage fibre proteins"/>
    <property type="match status" value="1"/>
</dbReference>
<proteinExistence type="inferred from homology"/>
<feature type="region of interest" description="Disordered" evidence="2">
    <location>
        <begin position="288"/>
        <end position="329"/>
    </location>
</feature>
<dbReference type="InterPro" id="IPR028244">
    <property type="entry name" value="T6SS_Rhs_Vgr_dom"/>
</dbReference>
<dbReference type="Pfam" id="PF13296">
    <property type="entry name" value="T6SS_Vgr"/>
    <property type="match status" value="1"/>
</dbReference>
<feature type="region of interest" description="Disordered" evidence="2">
    <location>
        <begin position="460"/>
        <end position="487"/>
    </location>
</feature>
<evidence type="ECO:0000313" key="7">
    <source>
        <dbReference type="Proteomes" id="UP000002743"/>
    </source>
</evidence>
<reference evidence="6 7" key="2">
    <citation type="journal article" date="2011" name="J. Bacteriol.">
        <title>Genomes of three methylotrophs from a single niche uncover genetic and metabolic divergence of Methylophilaceae.</title>
        <authorList>
            <person name="Lapidus A."/>
            <person name="Clum A."/>
            <person name="Labutti K."/>
            <person name="Kaluzhnaya M.G."/>
            <person name="Lim S."/>
            <person name="Beck D.A."/>
            <person name="Glavina Del Rio T."/>
            <person name="Nolan M."/>
            <person name="Mavromatis K."/>
            <person name="Huntemann M."/>
            <person name="Lucas S."/>
            <person name="Lidstrom M.E."/>
            <person name="Ivanova N."/>
            <person name="Chistoserdova L."/>
        </authorList>
    </citation>
    <scope>NUCLEOTIDE SEQUENCE [LARGE SCALE GENOMIC DNA]</scope>
    <source>
        <strain evidence="6 7">SIP3-4</strain>
    </source>
</reference>
<feature type="compositionally biased region" description="Low complexity" evidence="2">
    <location>
        <begin position="721"/>
        <end position="734"/>
    </location>
</feature>
<dbReference type="EMBL" id="CP001674">
    <property type="protein sequence ID" value="ACT51345.1"/>
    <property type="molecule type" value="Genomic_DNA"/>
</dbReference>
<dbReference type="eggNOG" id="COG4253">
    <property type="taxonomic scope" value="Bacteria"/>
</dbReference>
<comment type="similarity">
    <text evidence="1">Belongs to the VgrG protein family.</text>
</comment>
<dbReference type="InterPro" id="IPR037026">
    <property type="entry name" value="Vgr_OB-fold_dom_sf"/>
</dbReference>
<dbReference type="NCBIfam" id="TIGR01646">
    <property type="entry name" value="vgr_GE"/>
    <property type="match status" value="1"/>
</dbReference>
<evidence type="ECO:0000256" key="1">
    <source>
        <dbReference type="ARBA" id="ARBA00005558"/>
    </source>
</evidence>
<feature type="compositionally biased region" description="Polar residues" evidence="2">
    <location>
        <begin position="755"/>
        <end position="764"/>
    </location>
</feature>
<dbReference type="RefSeq" id="WP_015830692.1">
    <property type="nucleotide sequence ID" value="NC_012969.1"/>
</dbReference>
<evidence type="ECO:0000259" key="3">
    <source>
        <dbReference type="Pfam" id="PF04717"/>
    </source>
</evidence>
<dbReference type="SUPFAM" id="SSF69279">
    <property type="entry name" value="Phage tail proteins"/>
    <property type="match status" value="2"/>
</dbReference>
<sequence length="980" mass="107649">MIEPAFSHGFPVMLPSLLSSRRLLTLQCPALHQILPDGLEPVRLEGREGINTLFDYQLTVRSRLGEVGSDLDFGPLMGQVLTCGISLEGHGQFLPGALGDFGMANQGTGTRYVSGLITDIRHVAEDSRHALYVITLRPWLHLATLTTDCKVFQDQTVVEITEAVLADYPYAVEKRLIETYPARDYSVQYNESDFAFLTRLWREWGISFHFRHDDGRHTLVLADHNGAYTPFQPDDPASGYHTIAYYPPDHKTDAEYLHHFSDAEQLTSGVYASRDYDYTRPRAELAARNAQPRNTAHGDNEVYQWRTDHGSDYSQPNAGMDREANQTEPQGELLARLRMEALRQPGHRVAGEGHIRGVVPGHTFTLKEHPRAKANQEYLILSTTLLIENVSEETVGKTVGKAGGNASHGSGTGLSAIQTAIVDSISGALTGDLTGTWRMETHFSGQPTREVLRPEVLLPHAPGHKPRTHGPETALVTGPTGDTAESNLYTDQYGRIKVQFPWDRYGLKNQHSSCWVRVSQAWAGNQLGAMHLPRIGEEVLIDFLGGDPDLPICTGRLYNQLNLPPWQLPAQQALSGIRSRELIPGGGNGAAGRSNHLILDDTDGKIQLQLKSDHDSSSLSLGHITRIDGNAGRLDYRGEGLELRTDGHGAIRARQGLILTTEARREAQNHLTDLSETTARLAQAQAQHADLGQLASQHQAQDNDDQPRVSERLQGQNDGITGNNSGNTSNTNTNDPAFPELQQPHLVMASPAGIASTTPGSTHQHSGEDHAITTGSNVSLSANRSLIGSFKEAIKLFAYNGGLRLIAAGMNIEFKALQRNIRLFSKLNITYHANRIHLTADKEIVINGGGSSTHWTAASIESATLGKWSVYSASQAMPQAKSQPVVMPDLPLMPETDKFSLRLDTSPLQHFAYFPEDLRMGSYLTARNAAELRGRMPLLQLNNAFVFNQSPGVVEAFVKSDEGWANEIAFQQDDEESENV</sequence>
<dbReference type="Gene3D" id="4.10.220.110">
    <property type="match status" value="1"/>
</dbReference>
<dbReference type="InterPro" id="IPR018769">
    <property type="entry name" value="VgrG2_DUF2345"/>
</dbReference>
<dbReference type="Gene3D" id="2.30.110.50">
    <property type="match status" value="1"/>
</dbReference>
<keyword evidence="7" id="KW-1185">Reference proteome</keyword>
<feature type="domain" description="Putative type VI secretion system Rhs element associated Vgr" evidence="5">
    <location>
        <begin position="591"/>
        <end position="695"/>
    </location>
</feature>
<accession>C6X818</accession>
<dbReference type="eggNOG" id="COG3501">
    <property type="taxonomic scope" value="Bacteria"/>
</dbReference>
<dbReference type="AlphaFoldDB" id="C6X818"/>
<evidence type="ECO:0000259" key="5">
    <source>
        <dbReference type="Pfam" id="PF13296"/>
    </source>
</evidence>
<feature type="domain" description="DUF2345" evidence="4">
    <location>
        <begin position="735"/>
        <end position="880"/>
    </location>
</feature>
<dbReference type="InterPro" id="IPR017847">
    <property type="entry name" value="T6SS_RhsGE_Vgr_subset"/>
</dbReference>
<name>C6X818_METGS</name>
<dbReference type="InterPro" id="IPR006533">
    <property type="entry name" value="T6SS_Vgr_RhsGE"/>
</dbReference>
<feature type="region of interest" description="Disordered" evidence="2">
    <location>
        <begin position="752"/>
        <end position="771"/>
    </location>
</feature>
<evidence type="ECO:0000313" key="6">
    <source>
        <dbReference type="EMBL" id="ACT51345.1"/>
    </source>
</evidence>
<evidence type="ECO:0000256" key="2">
    <source>
        <dbReference type="SAM" id="MobiDB-lite"/>
    </source>
</evidence>
<gene>
    <name evidence="6" type="ordered locus">Msip34_2103</name>
</gene>
<dbReference type="Pfam" id="PF10106">
    <property type="entry name" value="DUF2345"/>
    <property type="match status" value="1"/>
</dbReference>
<dbReference type="STRING" id="582744.Msip34_2103"/>
<evidence type="ECO:0000259" key="4">
    <source>
        <dbReference type="Pfam" id="PF10106"/>
    </source>
</evidence>
<dbReference type="Gene3D" id="3.55.50.10">
    <property type="entry name" value="Baseplate protein-like domains"/>
    <property type="match status" value="1"/>
</dbReference>
<feature type="domain" description="Gp5/Type VI secretion system Vgr protein OB-fold" evidence="3">
    <location>
        <begin position="489"/>
        <end position="558"/>
    </location>
</feature>
<organism evidence="6 7">
    <name type="scientific">Methylovorus glucosotrophus (strain SIP3-4)</name>
    <dbReference type="NCBI Taxonomy" id="582744"/>
    <lineage>
        <taxon>Bacteria</taxon>
        <taxon>Pseudomonadati</taxon>
        <taxon>Pseudomonadota</taxon>
        <taxon>Betaproteobacteria</taxon>
        <taxon>Nitrosomonadales</taxon>
        <taxon>Methylophilaceae</taxon>
        <taxon>Methylovorus</taxon>
    </lineage>
</organism>
<dbReference type="SUPFAM" id="SSF69255">
    <property type="entry name" value="gp5 N-terminal domain-like"/>
    <property type="match status" value="1"/>
</dbReference>
<dbReference type="KEGG" id="mei:Msip34_2103"/>
<feature type="region of interest" description="Disordered" evidence="2">
    <location>
        <begin position="683"/>
        <end position="739"/>
    </location>
</feature>
<feature type="compositionally biased region" description="Basic and acidic residues" evidence="2">
    <location>
        <begin position="296"/>
        <end position="311"/>
    </location>
</feature>
<dbReference type="NCBIfam" id="TIGR03361">
    <property type="entry name" value="VI_Rhs_Vgr"/>
    <property type="match status" value="1"/>
</dbReference>
<dbReference type="Gene3D" id="2.40.50.230">
    <property type="entry name" value="Gp5 N-terminal domain"/>
    <property type="match status" value="1"/>
</dbReference>
<protein>
    <submittedName>
        <fullName evidence="6">Type VI secretion system Vgr family protein</fullName>
    </submittedName>
</protein>
<dbReference type="Pfam" id="PF05954">
    <property type="entry name" value="Phage_GPD"/>
    <property type="match status" value="1"/>
</dbReference>
<dbReference type="InterPro" id="IPR006531">
    <property type="entry name" value="Gp5/Vgr_OB"/>
</dbReference>
<dbReference type="Proteomes" id="UP000002743">
    <property type="component" value="Chromosome"/>
</dbReference>
<dbReference type="Pfam" id="PF04717">
    <property type="entry name" value="Phage_base_V"/>
    <property type="match status" value="1"/>
</dbReference>